<name>A0A504YZ40_FASGI</name>
<feature type="compositionally biased region" description="Polar residues" evidence="6">
    <location>
        <begin position="1357"/>
        <end position="1383"/>
    </location>
</feature>
<organism evidence="8 9">
    <name type="scientific">Fasciola gigantica</name>
    <name type="common">Giant liver fluke</name>
    <dbReference type="NCBI Taxonomy" id="46835"/>
    <lineage>
        <taxon>Eukaryota</taxon>
        <taxon>Metazoa</taxon>
        <taxon>Spiralia</taxon>
        <taxon>Lophotrochozoa</taxon>
        <taxon>Platyhelminthes</taxon>
        <taxon>Trematoda</taxon>
        <taxon>Digenea</taxon>
        <taxon>Plagiorchiida</taxon>
        <taxon>Echinostomata</taxon>
        <taxon>Echinostomatoidea</taxon>
        <taxon>Fasciolidae</taxon>
        <taxon>Fasciola</taxon>
    </lineage>
</organism>
<protein>
    <submittedName>
        <fullName evidence="8">Rgpr</fullName>
    </submittedName>
</protein>
<keyword evidence="5" id="KW-0931">ER-Golgi transport</keyword>
<feature type="compositionally biased region" description="Polar residues" evidence="6">
    <location>
        <begin position="1245"/>
        <end position="1257"/>
    </location>
</feature>
<dbReference type="GO" id="GO:0016192">
    <property type="term" value="P:vesicle-mediated transport"/>
    <property type="evidence" value="ECO:0007669"/>
    <property type="project" value="UniProtKB-KW"/>
</dbReference>
<dbReference type="OrthoDB" id="8918678at2759"/>
<dbReference type="EMBL" id="SUNJ01005700">
    <property type="protein sequence ID" value="TPP63417.1"/>
    <property type="molecule type" value="Genomic_DNA"/>
</dbReference>
<proteinExistence type="inferred from homology"/>
<evidence type="ECO:0000256" key="6">
    <source>
        <dbReference type="SAM" id="MobiDB-lite"/>
    </source>
</evidence>
<feature type="region of interest" description="Disordered" evidence="6">
    <location>
        <begin position="1347"/>
        <end position="1445"/>
    </location>
</feature>
<feature type="region of interest" description="Disordered" evidence="6">
    <location>
        <begin position="250"/>
        <end position="294"/>
    </location>
</feature>
<comment type="caution">
    <text evidence="8">The sequence shown here is derived from an EMBL/GenBank/DDBJ whole genome shotgun (WGS) entry which is preliminary data.</text>
</comment>
<dbReference type="Gene3D" id="1.25.40.1030">
    <property type="match status" value="1"/>
</dbReference>
<feature type="compositionally biased region" description="Polar residues" evidence="6">
    <location>
        <begin position="1127"/>
        <end position="1147"/>
    </location>
</feature>
<dbReference type="InterPro" id="IPR024298">
    <property type="entry name" value="Sec16_Sec23-bd"/>
</dbReference>
<evidence type="ECO:0000313" key="8">
    <source>
        <dbReference type="EMBL" id="TPP63417.1"/>
    </source>
</evidence>
<dbReference type="GO" id="GO:0007030">
    <property type="term" value="P:Golgi organization"/>
    <property type="evidence" value="ECO:0007669"/>
    <property type="project" value="TreeGrafter"/>
</dbReference>
<feature type="compositionally biased region" description="Basic and acidic residues" evidence="6">
    <location>
        <begin position="261"/>
        <end position="276"/>
    </location>
</feature>
<feature type="region of interest" description="Disordered" evidence="6">
    <location>
        <begin position="1665"/>
        <end position="1693"/>
    </location>
</feature>
<evidence type="ECO:0000256" key="5">
    <source>
        <dbReference type="ARBA" id="ARBA00022892"/>
    </source>
</evidence>
<feature type="compositionally biased region" description="Polar residues" evidence="6">
    <location>
        <begin position="277"/>
        <end position="290"/>
    </location>
</feature>
<dbReference type="GO" id="GO:0070971">
    <property type="term" value="C:endoplasmic reticulum exit site"/>
    <property type="evidence" value="ECO:0007669"/>
    <property type="project" value="TreeGrafter"/>
</dbReference>
<feature type="region of interest" description="Disordered" evidence="6">
    <location>
        <begin position="1127"/>
        <end position="1155"/>
    </location>
</feature>
<evidence type="ECO:0000256" key="3">
    <source>
        <dbReference type="ARBA" id="ARBA00022448"/>
    </source>
</evidence>
<feature type="region of interest" description="Disordered" evidence="6">
    <location>
        <begin position="433"/>
        <end position="460"/>
    </location>
</feature>
<evidence type="ECO:0000259" key="7">
    <source>
        <dbReference type="Pfam" id="PF12931"/>
    </source>
</evidence>
<feature type="region of interest" description="Disordered" evidence="6">
    <location>
        <begin position="1477"/>
        <end position="1534"/>
    </location>
</feature>
<feature type="compositionally biased region" description="Basic and acidic residues" evidence="6">
    <location>
        <begin position="1399"/>
        <end position="1410"/>
    </location>
</feature>
<evidence type="ECO:0000313" key="9">
    <source>
        <dbReference type="Proteomes" id="UP000316759"/>
    </source>
</evidence>
<dbReference type="PANTHER" id="PTHR13402">
    <property type="entry name" value="RGPR-RELATED"/>
    <property type="match status" value="1"/>
</dbReference>
<dbReference type="Proteomes" id="UP000316759">
    <property type="component" value="Unassembled WGS sequence"/>
</dbReference>
<dbReference type="GO" id="GO:0012507">
    <property type="term" value="C:ER to Golgi transport vesicle membrane"/>
    <property type="evidence" value="ECO:0007669"/>
    <property type="project" value="TreeGrafter"/>
</dbReference>
<feature type="region of interest" description="Disordered" evidence="6">
    <location>
        <begin position="590"/>
        <end position="628"/>
    </location>
</feature>
<feature type="domain" description="Sec16 Sec23-binding" evidence="7">
    <location>
        <begin position="663"/>
        <end position="812"/>
    </location>
</feature>
<feature type="compositionally biased region" description="Low complexity" evidence="6">
    <location>
        <begin position="1668"/>
        <end position="1691"/>
    </location>
</feature>
<feature type="region of interest" description="Disordered" evidence="6">
    <location>
        <begin position="1245"/>
        <end position="1268"/>
    </location>
</feature>
<dbReference type="Pfam" id="PF12931">
    <property type="entry name" value="TPR_Sec16"/>
    <property type="match status" value="2"/>
</dbReference>
<evidence type="ECO:0000256" key="1">
    <source>
        <dbReference type="ARBA" id="ARBA00004240"/>
    </source>
</evidence>
<dbReference type="CDD" id="cd09233">
    <property type="entry name" value="ACE1-Sec16-like"/>
    <property type="match status" value="1"/>
</dbReference>
<evidence type="ECO:0000256" key="4">
    <source>
        <dbReference type="ARBA" id="ARBA00022824"/>
    </source>
</evidence>
<dbReference type="GO" id="GO:0070973">
    <property type="term" value="P:protein localization to endoplasmic reticulum exit site"/>
    <property type="evidence" value="ECO:0007669"/>
    <property type="project" value="TreeGrafter"/>
</dbReference>
<comment type="similarity">
    <text evidence="2">Belongs to the SEC16 family.</text>
</comment>
<evidence type="ECO:0000256" key="2">
    <source>
        <dbReference type="ARBA" id="ARBA00005927"/>
    </source>
</evidence>
<keyword evidence="9" id="KW-1185">Reference proteome</keyword>
<feature type="region of interest" description="Disordered" evidence="6">
    <location>
        <begin position="119"/>
        <end position="210"/>
    </location>
</feature>
<feature type="domain" description="Sec16 Sec23-binding" evidence="7">
    <location>
        <begin position="860"/>
        <end position="920"/>
    </location>
</feature>
<reference evidence="8 9" key="1">
    <citation type="submission" date="2019-04" db="EMBL/GenBank/DDBJ databases">
        <title>Annotation for the trematode Fasciola gigantica.</title>
        <authorList>
            <person name="Choi Y.-J."/>
        </authorList>
    </citation>
    <scope>NUCLEOTIDE SEQUENCE [LARGE SCALE GENOMIC DNA]</scope>
    <source>
        <strain evidence="8">Uganda_cow_1</strain>
    </source>
</reference>
<dbReference type="STRING" id="46835.A0A504YZ40"/>
<feature type="compositionally biased region" description="Polar residues" evidence="6">
    <location>
        <begin position="153"/>
        <end position="175"/>
    </location>
</feature>
<dbReference type="PANTHER" id="PTHR13402:SF6">
    <property type="entry name" value="SECRETORY 16, ISOFORM I"/>
    <property type="match status" value="1"/>
</dbReference>
<accession>A0A504YZ40</accession>
<feature type="compositionally biased region" description="Polar residues" evidence="6">
    <location>
        <begin position="590"/>
        <end position="607"/>
    </location>
</feature>
<keyword evidence="3" id="KW-0813">Transport</keyword>
<sequence>MSFPNPYQYHNNYEYVNHQPAPYDAESMRSQFSSYEHYDYPKESILHSAEHGIVGPVDKSARDDASLSFGQGIPDNPQSIQGYPEFTPIEHQKTDVAFPSTTQNSYFSDTAAPIIEQRTGNNAAPTVEDQGDSSLANPGMRDPPVGQREVQRQGGSSKSLANQAHNSPKTTNLSASRGGLKTRTTVHDRSKLATKKQQRRTTNAPVPDAVKSYENSAAAISSSDQTDPLTQWYQMMSQYYSQFYPGYQLPQPPSMSARPTSSEEPKPPIRQSDRAVKSTTAHIKQNNHVPTQLGYPARSGALTAVSTGTPGNFDYAAYYYQYYYEAAAAAAAQMWTGGQYYPGYDPAGRQTPKLFPTPHVRGDLTTPGILLQILPNRPSDGELARIELLDMSVLANDAVAEATKRAAESGNYMGNLARLTEFHLNRGPDDARDAYSSGASGLESPGRLSSLQAGAGGDDDGEEARACAAVAVAWDRTDHVFYPGPLSRTGTLKADVLVFLRDKLAEIQDRLPIDWESAGLLISYLEFMVKNNGNVQPSDLVRLLLEGHEPQTSDLRVRGVNNLSSGNSYSGISIPNGMIQSTRSYLNDSLASLPPSQVPSGRQSPQTGYGIPGSASSPGIAKAASETGGMGTTQALLRRAAAAVTSSGNSRQQEEDKMLDRFRELLMHGMPTKALEHACRSHLWGHAFVLAQRLGPALFQKVMDRFLTRAISVSDPILTLYQLTAGELPQSVNAAAYGRGSDNGEWRPHLAMILASECAQPELIQTALERLGDNLLSRRLVYAAHLCYLLIGPLIKQDFIKCDQQQQQQHHYQQQQQPVYRLPDKIWLLGVTSSSSSTTGTDVIGPNAHGEGCAQNLHPLNASTEAIQLTEVYEYAMRLANQNYRLPQLLPFKLVYVTRLIDAGLLDKAYRYLTAIGQDLLLEANRYEAYANGPQSVNPTLYSMVGNCLRLIEPLQNHPELDGFELAAPSRVPMSLAGSLNAASFLPQLRELYDHMNRQFNKPQSVPFDQRISFEQPSRPTGSNFDPNFGVVDSTGGVPNGPVHSSNLFGVFSPPGSQRDRDGLTLDGTNVPTGQMPMTTTVPEQLQPDSSLFFTPIVSSYTESSGPDGPQVGTPGVFDYFAGLRSTEQQPGNRSRTVSGGSQSSTIGGYPAPRPCQKITRTIEHKPNPLIRCPAKVSDSSSTIEAGSKSKPTNTFVRKCTTRCTGTSSINQLTTRHTLDSINPDESVETKCDIDHVPTAGTNRTTAVRRVSSQPSPRQIAPSHRSGTDYAHPCTRVCARHARSPFASPVRQVISPTNRCLSGTCKPRLPGLHQNPLPPLPLPVFNIGSVRCDRCECWHSLCASDGDRHSVQHTRSRNSSGMGPSRRSSANYDRSVHMASQSHPGPPQTPKHMSPSHDLQQHPIKEESSHTHPSHQTPLRVSKEEKSDDEQGDASGNAGQSKDGWFSGLFGRLKRNGAKSVHLPDDSKPSIVWDDERKEWVDVNNPDAGRTPPPPPPMMMPTQNTTPGPIPGASISPGGGGASSPPTGRGGSRSRYVNVLANQTAGPAAAKLDAPLPPPLPTTASYGASPILPSTTTAPLRHSLQSSEYNLRPAPVPQTKDVNNSSHFQMDGSTSGLMILVTIAPTVPMSNRGNTDQVRNIEIECRVLCSVTPGRLFMEVASSTLVKPPNSRSSSAAASATASSPQSCPQSLSASRNYLTCSPFSPGILSLHP</sequence>
<comment type="subcellular location">
    <subcellularLocation>
        <location evidence="1">Endoplasmic reticulum</location>
    </subcellularLocation>
</comment>
<feature type="compositionally biased region" description="Low complexity" evidence="6">
    <location>
        <begin position="1500"/>
        <end position="1516"/>
    </location>
</feature>
<gene>
    <name evidence="8" type="ORF">FGIG_02188</name>
</gene>
<keyword evidence="4" id="KW-0256">Endoplasmic reticulum</keyword>